<dbReference type="EMBL" id="CM042021">
    <property type="protein sequence ID" value="KAI3819450.1"/>
    <property type="molecule type" value="Genomic_DNA"/>
</dbReference>
<name>A0ACB9JGN7_9ASTR</name>
<comment type="caution">
    <text evidence="1">The sequence shown here is derived from an EMBL/GenBank/DDBJ whole genome shotgun (WGS) entry which is preliminary data.</text>
</comment>
<sequence length="67" mass="7097">MASNALSRLANLHRHFHITKSSTKGGANDNANVGTIKISQDVTTALANGKAVVALESTIIYHGCQMF</sequence>
<keyword evidence="2" id="KW-1185">Reference proteome</keyword>
<reference evidence="2" key="1">
    <citation type="journal article" date="2022" name="Mol. Ecol. Resour.">
        <title>The genomes of chicory, endive, great burdock and yacon provide insights into Asteraceae palaeo-polyploidization history and plant inulin production.</title>
        <authorList>
            <person name="Fan W."/>
            <person name="Wang S."/>
            <person name="Wang H."/>
            <person name="Wang A."/>
            <person name="Jiang F."/>
            <person name="Liu H."/>
            <person name="Zhao H."/>
            <person name="Xu D."/>
            <person name="Zhang Y."/>
        </authorList>
    </citation>
    <scope>NUCLEOTIDE SEQUENCE [LARGE SCALE GENOMIC DNA]</scope>
    <source>
        <strain evidence="2">cv. Yunnan</strain>
    </source>
</reference>
<accession>A0ACB9JGN7</accession>
<evidence type="ECO:0000313" key="2">
    <source>
        <dbReference type="Proteomes" id="UP001056120"/>
    </source>
</evidence>
<protein>
    <submittedName>
        <fullName evidence="1">Uncharacterized protein</fullName>
    </submittedName>
</protein>
<proteinExistence type="predicted"/>
<reference evidence="1 2" key="2">
    <citation type="journal article" date="2022" name="Mol. Ecol. Resour.">
        <title>The genomes of chicory, endive, great burdock and yacon provide insights into Asteraceae paleo-polyploidization history and plant inulin production.</title>
        <authorList>
            <person name="Fan W."/>
            <person name="Wang S."/>
            <person name="Wang H."/>
            <person name="Wang A."/>
            <person name="Jiang F."/>
            <person name="Liu H."/>
            <person name="Zhao H."/>
            <person name="Xu D."/>
            <person name="Zhang Y."/>
        </authorList>
    </citation>
    <scope>NUCLEOTIDE SEQUENCE [LARGE SCALE GENOMIC DNA]</scope>
    <source>
        <strain evidence="2">cv. Yunnan</strain>
        <tissue evidence="1">Leaves</tissue>
    </source>
</reference>
<gene>
    <name evidence="1" type="ORF">L1987_13286</name>
</gene>
<dbReference type="Proteomes" id="UP001056120">
    <property type="component" value="Linkage Group LG04"/>
</dbReference>
<evidence type="ECO:0000313" key="1">
    <source>
        <dbReference type="EMBL" id="KAI3819450.1"/>
    </source>
</evidence>
<organism evidence="1 2">
    <name type="scientific">Smallanthus sonchifolius</name>
    <dbReference type="NCBI Taxonomy" id="185202"/>
    <lineage>
        <taxon>Eukaryota</taxon>
        <taxon>Viridiplantae</taxon>
        <taxon>Streptophyta</taxon>
        <taxon>Embryophyta</taxon>
        <taxon>Tracheophyta</taxon>
        <taxon>Spermatophyta</taxon>
        <taxon>Magnoliopsida</taxon>
        <taxon>eudicotyledons</taxon>
        <taxon>Gunneridae</taxon>
        <taxon>Pentapetalae</taxon>
        <taxon>asterids</taxon>
        <taxon>campanulids</taxon>
        <taxon>Asterales</taxon>
        <taxon>Asteraceae</taxon>
        <taxon>Asteroideae</taxon>
        <taxon>Heliantheae alliance</taxon>
        <taxon>Millerieae</taxon>
        <taxon>Smallanthus</taxon>
    </lineage>
</organism>